<feature type="region of interest" description="Disordered" evidence="6">
    <location>
        <begin position="329"/>
        <end position="365"/>
    </location>
</feature>
<feature type="compositionally biased region" description="Acidic residues" evidence="6">
    <location>
        <begin position="340"/>
        <end position="354"/>
    </location>
</feature>
<protein>
    <recommendedName>
        <fullName evidence="10">Extracelular serine carboxypeptidase</fullName>
    </recommendedName>
</protein>
<evidence type="ECO:0000256" key="7">
    <source>
        <dbReference type="SAM" id="SignalP"/>
    </source>
</evidence>
<keyword evidence="9" id="KW-1185">Reference proteome</keyword>
<evidence type="ECO:0000313" key="8">
    <source>
        <dbReference type="EMBL" id="RDW79113.1"/>
    </source>
</evidence>
<dbReference type="SUPFAM" id="SSF53474">
    <property type="entry name" value="alpha/beta-Hydrolases"/>
    <property type="match status" value="1"/>
</dbReference>
<dbReference type="FunFam" id="3.40.50.1820:FF:000251">
    <property type="entry name" value="Extracelular serine carboxypeptidase, putative"/>
    <property type="match status" value="1"/>
</dbReference>
<dbReference type="AlphaFoldDB" id="A0A3D8RYH5"/>
<dbReference type="PANTHER" id="PTHR11010:SF117">
    <property type="entry name" value="SERINE PROTEASE 16"/>
    <property type="match status" value="1"/>
</dbReference>
<evidence type="ECO:0000313" key="9">
    <source>
        <dbReference type="Proteomes" id="UP000256690"/>
    </source>
</evidence>
<sequence length="533" mass="58908">MRVPLLSLSLLTGTTLAATYKAHNFSTPIDHFHNETRYAPHTNHTFNLRYWFDADHYEPGGPVFVIAAGETNGEDRFEFLSNGIVTQLAATYHGLGVILEHRYYGESYPFPGDDVSVEDLRFLSTEQSLADYAYFAQNVVFPGLEEFDLTAPNTPWIAYGGSYAGAQVAFMRKLYPDIFHGAVSSSGVTAAIVDYWKYYEPIRNYGPVECIEAIQTLTDIIDRILIDHPENKTLHSQLKSAFGVESDTDNKDFVNGLSTPLGTFQSRNWDPAVGSYEFRHYCDNITAPDPVYPVTNGTASLPGLLKAAGYNASDTALLASLRNYIGYMNPPSSSSSTESKDEDEDKNEDEDEPTGNERLPKSDGTSWNYQVCTEWGYFMPGSSVPPHIKPLISRLIDLNYTSSFCNSIYGISTPPNITLINQHGGFNFSYPRVAIIGGTADPWRDATPHAEGLPGRKSTDAEPFMLIDVPAERVWDGIRGAVHHWDQNGVSSNQTGVEVPVEIVAAQSEIVRFVGVWLGEDEEETLSGSAEDL</sequence>
<dbReference type="GO" id="GO:0008239">
    <property type="term" value="F:dipeptidyl-peptidase activity"/>
    <property type="evidence" value="ECO:0007669"/>
    <property type="project" value="TreeGrafter"/>
</dbReference>
<evidence type="ECO:0000256" key="6">
    <source>
        <dbReference type="SAM" id="MobiDB-lite"/>
    </source>
</evidence>
<dbReference type="RefSeq" id="XP_026603813.1">
    <property type="nucleotide sequence ID" value="XM_026747981.1"/>
</dbReference>
<evidence type="ECO:0000256" key="3">
    <source>
        <dbReference type="ARBA" id="ARBA00022729"/>
    </source>
</evidence>
<dbReference type="OrthoDB" id="1735038at2759"/>
<dbReference type="PANTHER" id="PTHR11010">
    <property type="entry name" value="PROTEASE S28 PRO-X CARBOXYPEPTIDASE-RELATED"/>
    <property type="match status" value="1"/>
</dbReference>
<dbReference type="GO" id="GO:0070008">
    <property type="term" value="F:serine-type exopeptidase activity"/>
    <property type="evidence" value="ECO:0007669"/>
    <property type="project" value="InterPro"/>
</dbReference>
<dbReference type="GO" id="GO:0006508">
    <property type="term" value="P:proteolysis"/>
    <property type="evidence" value="ECO:0007669"/>
    <property type="project" value="UniProtKB-KW"/>
</dbReference>
<keyword evidence="2" id="KW-0645">Protease</keyword>
<dbReference type="Proteomes" id="UP000256690">
    <property type="component" value="Unassembled WGS sequence"/>
</dbReference>
<keyword evidence="5" id="KW-0325">Glycoprotein</keyword>
<dbReference type="InterPro" id="IPR008758">
    <property type="entry name" value="Peptidase_S28"/>
</dbReference>
<dbReference type="Pfam" id="PF05577">
    <property type="entry name" value="Peptidase_S28"/>
    <property type="match status" value="1"/>
</dbReference>
<gene>
    <name evidence="8" type="ORF">DSM5745_05965</name>
</gene>
<evidence type="ECO:0000256" key="2">
    <source>
        <dbReference type="ARBA" id="ARBA00022670"/>
    </source>
</evidence>
<organism evidence="8 9">
    <name type="scientific">Aspergillus mulundensis</name>
    <dbReference type="NCBI Taxonomy" id="1810919"/>
    <lineage>
        <taxon>Eukaryota</taxon>
        <taxon>Fungi</taxon>
        <taxon>Dikarya</taxon>
        <taxon>Ascomycota</taxon>
        <taxon>Pezizomycotina</taxon>
        <taxon>Eurotiomycetes</taxon>
        <taxon>Eurotiomycetidae</taxon>
        <taxon>Eurotiales</taxon>
        <taxon>Aspergillaceae</taxon>
        <taxon>Aspergillus</taxon>
        <taxon>Aspergillus subgen. Nidulantes</taxon>
    </lineage>
</organism>
<keyword evidence="3 7" id="KW-0732">Signal</keyword>
<accession>A0A3D8RYH5</accession>
<feature type="chain" id="PRO_5017595973" description="Extracelular serine carboxypeptidase" evidence="7">
    <location>
        <begin position="18"/>
        <end position="533"/>
    </location>
</feature>
<evidence type="ECO:0000256" key="5">
    <source>
        <dbReference type="ARBA" id="ARBA00023180"/>
    </source>
</evidence>
<dbReference type="GeneID" id="38116335"/>
<feature type="signal peptide" evidence="7">
    <location>
        <begin position="1"/>
        <end position="17"/>
    </location>
</feature>
<comment type="similarity">
    <text evidence="1">Belongs to the peptidase S28 family.</text>
</comment>
<keyword evidence="4" id="KW-0378">Hydrolase</keyword>
<proteinExistence type="inferred from homology"/>
<comment type="caution">
    <text evidence="8">The sequence shown here is derived from an EMBL/GenBank/DDBJ whole genome shotgun (WGS) entry which is preliminary data.</text>
</comment>
<name>A0A3D8RYH5_9EURO</name>
<dbReference type="STRING" id="1810919.A0A3D8RYH5"/>
<reference evidence="8 9" key="1">
    <citation type="journal article" date="2018" name="IMA Fungus">
        <title>IMA Genome-F 9: Draft genome sequence of Annulohypoxylon stygium, Aspergillus mulundensis, Berkeleyomyces basicola (syn. Thielaviopsis basicola), Ceratocystis smalleyi, two Cercospora beticola strains, Coleophoma cylindrospora, Fusarium fracticaudum, Phialophora cf. hyalina, and Morchella septimelata.</title>
        <authorList>
            <person name="Wingfield B.D."/>
            <person name="Bills G.F."/>
            <person name="Dong Y."/>
            <person name="Huang W."/>
            <person name="Nel W.J."/>
            <person name="Swalarsk-Parry B.S."/>
            <person name="Vaghefi N."/>
            <person name="Wilken P.M."/>
            <person name="An Z."/>
            <person name="de Beer Z.W."/>
            <person name="De Vos L."/>
            <person name="Chen L."/>
            <person name="Duong T.A."/>
            <person name="Gao Y."/>
            <person name="Hammerbacher A."/>
            <person name="Kikkert J.R."/>
            <person name="Li Y."/>
            <person name="Li H."/>
            <person name="Li K."/>
            <person name="Li Q."/>
            <person name="Liu X."/>
            <person name="Ma X."/>
            <person name="Naidoo K."/>
            <person name="Pethybridge S.J."/>
            <person name="Sun J."/>
            <person name="Steenkamp E.T."/>
            <person name="van der Nest M.A."/>
            <person name="van Wyk S."/>
            <person name="Wingfield M.J."/>
            <person name="Xiong C."/>
            <person name="Yue Q."/>
            <person name="Zhang X."/>
        </authorList>
    </citation>
    <scope>NUCLEOTIDE SEQUENCE [LARGE SCALE GENOMIC DNA]</scope>
    <source>
        <strain evidence="8 9">DSM 5745</strain>
    </source>
</reference>
<dbReference type="Gene3D" id="3.40.50.1820">
    <property type="entry name" value="alpha/beta hydrolase"/>
    <property type="match status" value="2"/>
</dbReference>
<evidence type="ECO:0008006" key="10">
    <source>
        <dbReference type="Google" id="ProtNLM"/>
    </source>
</evidence>
<evidence type="ECO:0000256" key="4">
    <source>
        <dbReference type="ARBA" id="ARBA00022801"/>
    </source>
</evidence>
<dbReference type="InterPro" id="IPR029058">
    <property type="entry name" value="AB_hydrolase_fold"/>
</dbReference>
<evidence type="ECO:0000256" key="1">
    <source>
        <dbReference type="ARBA" id="ARBA00011079"/>
    </source>
</evidence>
<dbReference type="EMBL" id="PVWQ01000006">
    <property type="protein sequence ID" value="RDW79113.1"/>
    <property type="molecule type" value="Genomic_DNA"/>
</dbReference>